<sequence>MKIGINLMPRELSFYNRLKIYFSIAPFIFGEVALIFGISALIHVEGSSENLVIGIILLIVGFYFTYRKVKTIIRGIKTIRYGHSVTANLSYILNSSFVHNSRVVKNYFFNYKVDDKIYTYDFSSAYRRHLETGDKMEIYYLPSNPEYAFIPELYNVKIK</sequence>
<dbReference type="AlphaFoldDB" id="A0AA49GFK6"/>
<feature type="transmembrane region" description="Helical" evidence="1">
    <location>
        <begin position="50"/>
        <end position="66"/>
    </location>
</feature>
<evidence type="ECO:0000313" key="2">
    <source>
        <dbReference type="EMBL" id="WKK83045.2"/>
    </source>
</evidence>
<gene>
    <name evidence="2" type="ORF">QYS47_14255</name>
</gene>
<protein>
    <recommendedName>
        <fullName evidence="3">DUF3592 domain-containing protein</fullName>
    </recommendedName>
</protein>
<dbReference type="KEGG" id="marp:QYS47_14255"/>
<dbReference type="EMBL" id="CP129968">
    <property type="protein sequence ID" value="WKK83045.2"/>
    <property type="molecule type" value="Genomic_DNA"/>
</dbReference>
<dbReference type="RefSeq" id="WP_322347359.1">
    <property type="nucleotide sequence ID" value="NZ_CP129968.2"/>
</dbReference>
<reference evidence="2" key="1">
    <citation type="submission" date="2023-08" db="EMBL/GenBank/DDBJ databases">
        <title>Comparative genomics and taxonomic characterization of three novel marine species of genus Marivirga.</title>
        <authorList>
            <person name="Muhammad N."/>
            <person name="Kim S.-G."/>
        </authorList>
    </citation>
    <scope>NUCLEOTIDE SEQUENCE</scope>
    <source>
        <strain evidence="2">BKB1-2</strain>
    </source>
</reference>
<name>A0AA49GFK6_9BACT</name>
<organism evidence="2">
    <name type="scientific">Marivirga arenosa</name>
    <dbReference type="NCBI Taxonomy" id="3059076"/>
    <lineage>
        <taxon>Bacteria</taxon>
        <taxon>Pseudomonadati</taxon>
        <taxon>Bacteroidota</taxon>
        <taxon>Cytophagia</taxon>
        <taxon>Cytophagales</taxon>
        <taxon>Marivirgaceae</taxon>
        <taxon>Marivirga</taxon>
    </lineage>
</organism>
<proteinExistence type="predicted"/>
<keyword evidence="1" id="KW-0472">Membrane</keyword>
<accession>A0AA49GFK6</accession>
<evidence type="ECO:0008006" key="3">
    <source>
        <dbReference type="Google" id="ProtNLM"/>
    </source>
</evidence>
<evidence type="ECO:0000256" key="1">
    <source>
        <dbReference type="SAM" id="Phobius"/>
    </source>
</evidence>
<keyword evidence="1" id="KW-0812">Transmembrane</keyword>
<feature type="transmembrane region" description="Helical" evidence="1">
    <location>
        <begin position="20"/>
        <end position="44"/>
    </location>
</feature>
<keyword evidence="1" id="KW-1133">Transmembrane helix</keyword>
<dbReference type="Proteomes" id="UP001232019">
    <property type="component" value="Chromosome"/>
</dbReference>